<dbReference type="EMBL" id="JABBFZ010000014">
    <property type="protein sequence ID" value="NML33352.1"/>
    <property type="molecule type" value="Genomic_DNA"/>
</dbReference>
<evidence type="ECO:0000313" key="3">
    <source>
        <dbReference type="Proteomes" id="UP000583127"/>
    </source>
</evidence>
<keyword evidence="1" id="KW-0472">Membrane</keyword>
<keyword evidence="3" id="KW-1185">Reference proteome</keyword>
<organism evidence="2 3">
    <name type="scientific">Paraburkholderia antibiotica</name>
    <dbReference type="NCBI Taxonomy" id="2728839"/>
    <lineage>
        <taxon>Bacteria</taxon>
        <taxon>Pseudomonadati</taxon>
        <taxon>Pseudomonadota</taxon>
        <taxon>Betaproteobacteria</taxon>
        <taxon>Burkholderiales</taxon>
        <taxon>Burkholderiaceae</taxon>
        <taxon>Paraburkholderia</taxon>
    </lineage>
</organism>
<dbReference type="AlphaFoldDB" id="A0A7X9ZYN6"/>
<evidence type="ECO:0000313" key="2">
    <source>
        <dbReference type="EMBL" id="NML33352.1"/>
    </source>
</evidence>
<gene>
    <name evidence="2" type="ORF">HHL14_21265</name>
</gene>
<evidence type="ECO:0000256" key="1">
    <source>
        <dbReference type="SAM" id="Phobius"/>
    </source>
</evidence>
<name>A0A7X9ZYN6_9BURK</name>
<accession>A0A7X9ZYN6</accession>
<sequence>MNEPIKRSAWGWQLLGYVVMYVGFTLLAAMLATPPDNPSTPSFVYRLGGLAGQLPGAGVWPELMDMNGKIAGNFPVPFVGGAILVLLGAGAIQVGRNIRAQRKHDAAIARDEAIRIGERERRQSRPR</sequence>
<reference evidence="2 3" key="1">
    <citation type="submission" date="2020-04" db="EMBL/GenBank/DDBJ databases">
        <title>Paraburkholderia sp. G-4-1-8 isolated from soil.</title>
        <authorList>
            <person name="Dahal R.H."/>
        </authorList>
    </citation>
    <scope>NUCLEOTIDE SEQUENCE [LARGE SCALE GENOMIC DNA]</scope>
    <source>
        <strain evidence="2 3">G-4-1-8</strain>
    </source>
</reference>
<proteinExistence type="predicted"/>
<keyword evidence="1" id="KW-1133">Transmembrane helix</keyword>
<protein>
    <submittedName>
        <fullName evidence="2">Uncharacterized protein</fullName>
    </submittedName>
</protein>
<dbReference type="Proteomes" id="UP000583127">
    <property type="component" value="Unassembled WGS sequence"/>
</dbReference>
<comment type="caution">
    <text evidence="2">The sequence shown here is derived from an EMBL/GenBank/DDBJ whole genome shotgun (WGS) entry which is preliminary data.</text>
</comment>
<feature type="transmembrane region" description="Helical" evidence="1">
    <location>
        <begin position="74"/>
        <end position="94"/>
    </location>
</feature>
<feature type="transmembrane region" description="Helical" evidence="1">
    <location>
        <begin position="12"/>
        <end position="32"/>
    </location>
</feature>
<dbReference type="RefSeq" id="WP_144241896.1">
    <property type="nucleotide sequence ID" value="NZ_JABBFZ010000014.1"/>
</dbReference>
<keyword evidence="1" id="KW-0812">Transmembrane</keyword>